<sequence>MAYARLRFCTINSRDLKVLLNQKNAKKPLVIDVRSMTEITQTGLIPGAINIPIAEIGKVFALNNEDFREELGIDKPHFTQLIVTNCKLGIRSAQVVKTLKNIGYDNVKSLDGGIDAWLDTK</sequence>
<reference evidence="2 3" key="1">
    <citation type="submission" date="2024-11" db="EMBL/GenBank/DDBJ databases">
        <title>Adaptive evolution of stress response genes in parasites aligns with host niche diversity.</title>
        <authorList>
            <person name="Hahn C."/>
            <person name="Resl P."/>
        </authorList>
    </citation>
    <scope>NUCLEOTIDE SEQUENCE [LARGE SCALE GENOMIC DNA]</scope>
    <source>
        <strain evidence="2">EGGRZ-B1_66</strain>
        <tissue evidence="2">Body</tissue>
    </source>
</reference>
<dbReference type="Gene3D" id="3.40.250.10">
    <property type="entry name" value="Rhodanese-like domain"/>
    <property type="match status" value="1"/>
</dbReference>
<dbReference type="PROSITE" id="PS50206">
    <property type="entry name" value="RHODANESE_3"/>
    <property type="match status" value="1"/>
</dbReference>
<dbReference type="SUPFAM" id="SSF52821">
    <property type="entry name" value="Rhodanese/Cell cycle control phosphatase"/>
    <property type="match status" value="1"/>
</dbReference>
<evidence type="ECO:0000259" key="1">
    <source>
        <dbReference type="PROSITE" id="PS50206"/>
    </source>
</evidence>
<keyword evidence="3" id="KW-1185">Reference proteome</keyword>
<dbReference type="Pfam" id="PF00581">
    <property type="entry name" value="Rhodanese"/>
    <property type="match status" value="1"/>
</dbReference>
<comment type="caution">
    <text evidence="2">The sequence shown here is derived from an EMBL/GenBank/DDBJ whole genome shotgun (WGS) entry which is preliminary data.</text>
</comment>
<dbReference type="InterPro" id="IPR036873">
    <property type="entry name" value="Rhodanese-like_dom_sf"/>
</dbReference>
<proteinExistence type="predicted"/>
<dbReference type="SMART" id="SM00450">
    <property type="entry name" value="RHOD"/>
    <property type="match status" value="1"/>
</dbReference>
<evidence type="ECO:0000313" key="2">
    <source>
        <dbReference type="EMBL" id="KAL3315990.1"/>
    </source>
</evidence>
<evidence type="ECO:0000313" key="3">
    <source>
        <dbReference type="Proteomes" id="UP001626550"/>
    </source>
</evidence>
<organism evidence="2 3">
    <name type="scientific">Cichlidogyrus casuarinus</name>
    <dbReference type="NCBI Taxonomy" id="1844966"/>
    <lineage>
        <taxon>Eukaryota</taxon>
        <taxon>Metazoa</taxon>
        <taxon>Spiralia</taxon>
        <taxon>Lophotrochozoa</taxon>
        <taxon>Platyhelminthes</taxon>
        <taxon>Monogenea</taxon>
        <taxon>Monopisthocotylea</taxon>
        <taxon>Dactylogyridea</taxon>
        <taxon>Ancyrocephalidae</taxon>
        <taxon>Cichlidogyrus</taxon>
    </lineage>
</organism>
<dbReference type="PANTHER" id="PTHR44086">
    <property type="entry name" value="THIOSULFATE SULFURTRANSFERASE RDL2, MITOCHONDRIAL-RELATED"/>
    <property type="match status" value="1"/>
</dbReference>
<accession>A0ABD2Q8U6</accession>
<dbReference type="EMBL" id="JBJKFK010000625">
    <property type="protein sequence ID" value="KAL3315990.1"/>
    <property type="molecule type" value="Genomic_DNA"/>
</dbReference>
<name>A0ABD2Q8U6_9PLAT</name>
<dbReference type="PANTHER" id="PTHR44086:SF10">
    <property type="entry name" value="THIOSULFATE SULFURTRANSFERASE_RHODANESE-LIKE DOMAIN-CONTAINING PROTEIN 3"/>
    <property type="match status" value="1"/>
</dbReference>
<protein>
    <submittedName>
        <fullName evidence="2">Thiosulfate sulfurtransferase/rhodanese-like domain-containing protein 3</fullName>
    </submittedName>
</protein>
<dbReference type="InterPro" id="IPR001763">
    <property type="entry name" value="Rhodanese-like_dom"/>
</dbReference>
<dbReference type="Proteomes" id="UP001626550">
    <property type="component" value="Unassembled WGS sequence"/>
</dbReference>
<feature type="domain" description="Rhodanese" evidence="1">
    <location>
        <begin position="24"/>
        <end position="121"/>
    </location>
</feature>
<gene>
    <name evidence="2" type="primary">TSTD3</name>
    <name evidence="2" type="ORF">Ciccas_005360</name>
</gene>
<dbReference type="AlphaFoldDB" id="A0ABD2Q8U6"/>